<dbReference type="Proteomes" id="UP000287865">
    <property type="component" value="Unassembled WGS sequence"/>
</dbReference>
<dbReference type="EMBL" id="QLMD01000008">
    <property type="protein sequence ID" value="RAJ96536.1"/>
    <property type="molecule type" value="Genomic_DNA"/>
</dbReference>
<dbReference type="RefSeq" id="WP_111569702.1">
    <property type="nucleotide sequence ID" value="NZ_PIPK01000008.1"/>
</dbReference>
<evidence type="ECO:0000313" key="1">
    <source>
        <dbReference type="EMBL" id="RAJ96536.1"/>
    </source>
</evidence>
<dbReference type="EMBL" id="PIPK01000008">
    <property type="protein sequence ID" value="RUO23719.1"/>
    <property type="molecule type" value="Genomic_DNA"/>
</dbReference>
<reference evidence="2 4" key="1">
    <citation type="journal article" date="2018" name="Front. Microbiol.">
        <title>Genome-Based Analysis Reveals the Taxonomy and Diversity of the Family Idiomarinaceae.</title>
        <authorList>
            <person name="Liu Y."/>
            <person name="Lai Q."/>
            <person name="Shao Z."/>
        </authorList>
    </citation>
    <scope>NUCLEOTIDE SEQUENCE [LARGE SCALE GENOMIC DNA]</scope>
    <source>
        <strain evidence="2 4">CF12-14</strain>
    </source>
</reference>
<evidence type="ECO:0000313" key="2">
    <source>
        <dbReference type="EMBL" id="RUO23719.1"/>
    </source>
</evidence>
<gene>
    <name evidence="1" type="ORF">B0I24_108115</name>
    <name evidence="2" type="ORF">CWE07_09390</name>
</gene>
<accession>A0A327WUS0</accession>
<name>A0A327WUS0_9GAMM</name>
<dbReference type="AlphaFoldDB" id="A0A327WUS0"/>
<organism evidence="1 3">
    <name type="scientific">Aliidiomarina maris</name>
    <dbReference type="NCBI Taxonomy" id="531312"/>
    <lineage>
        <taxon>Bacteria</taxon>
        <taxon>Pseudomonadati</taxon>
        <taxon>Pseudomonadota</taxon>
        <taxon>Gammaproteobacteria</taxon>
        <taxon>Alteromonadales</taxon>
        <taxon>Idiomarinaceae</taxon>
        <taxon>Aliidiomarina</taxon>
    </lineage>
</organism>
<dbReference type="Pfam" id="PF12069">
    <property type="entry name" value="DUF3549"/>
    <property type="match status" value="1"/>
</dbReference>
<protein>
    <submittedName>
        <fullName evidence="2">DUF3549 domain-containing protein</fullName>
    </submittedName>
    <submittedName>
        <fullName evidence="1">Uncharacterized protein DUF3549</fullName>
    </submittedName>
</protein>
<reference evidence="1 3" key="2">
    <citation type="submission" date="2018-06" db="EMBL/GenBank/DDBJ databases">
        <title>Genomic Encyclopedia of Type Strains, Phase III (KMG-III): the genomes of soil and plant-associated and newly described type strains.</title>
        <authorList>
            <person name="Whitman W."/>
        </authorList>
    </citation>
    <scope>NUCLEOTIDE SEQUENCE [LARGE SCALE GENOMIC DNA]</scope>
    <source>
        <strain evidence="1 3">CGMCC 1.15366</strain>
    </source>
</reference>
<comment type="caution">
    <text evidence="1">The sequence shown here is derived from an EMBL/GenBank/DDBJ whole genome shotgun (WGS) entry which is preliminary data.</text>
</comment>
<proteinExistence type="predicted"/>
<sequence length="377" mass="42531">MPQQDNFHVDTLSDFLQAADTHYHIFDLGRLVRVIPKQTFAAIEAGQMPYPTPLQQHAWLGIVFWRRQDTQASNPYIWFAKFPVDERGLLSHAARQHFLQIIVEALGRDLTAQTTPEQEALLKQNPYLFTPNDDKRAAFHAQVSQRLEQAPSIYFDDVQSFLLAQQSPEQWQQLGVQGLHDVAQRLAQQPKVADSIAQHWQAWPQAFKPAMAAALEHGELPTSLRANLCAQCVAACRQPQPDLANIILLIRALAGSLNSEPESKAWQPLRQALTQLCRALASDPSSATAQTHIDLLVVIAARAWPLLTDDTLRNEYLHAVSHHTDLFAHIFADLVALPVLRIYLLQLLSQPQHLPTQVQTALQFMQQRLRGQHVRSS</sequence>
<dbReference type="Proteomes" id="UP000249203">
    <property type="component" value="Unassembled WGS sequence"/>
</dbReference>
<evidence type="ECO:0000313" key="3">
    <source>
        <dbReference type="Proteomes" id="UP000249203"/>
    </source>
</evidence>
<dbReference type="OrthoDB" id="5597089at2"/>
<dbReference type="InterPro" id="IPR021936">
    <property type="entry name" value="DUF3549"/>
</dbReference>
<evidence type="ECO:0000313" key="4">
    <source>
        <dbReference type="Proteomes" id="UP000287865"/>
    </source>
</evidence>
<keyword evidence="4" id="KW-1185">Reference proteome</keyword>